<dbReference type="AlphaFoldDB" id="A0A443RLI6"/>
<feature type="transmembrane region" description="Helical" evidence="6">
    <location>
        <begin position="231"/>
        <end position="248"/>
    </location>
</feature>
<evidence type="ECO:0000256" key="1">
    <source>
        <dbReference type="ARBA" id="ARBA00022723"/>
    </source>
</evidence>
<dbReference type="PROSITE" id="PS50089">
    <property type="entry name" value="ZF_RING_2"/>
    <property type="match status" value="1"/>
</dbReference>
<protein>
    <recommendedName>
        <fullName evidence="7">RING-type domain-containing protein</fullName>
    </recommendedName>
</protein>
<dbReference type="PROSITE" id="PS00518">
    <property type="entry name" value="ZF_RING_1"/>
    <property type="match status" value="1"/>
</dbReference>
<keyword evidence="6" id="KW-0472">Membrane</keyword>
<proteinExistence type="predicted"/>
<dbReference type="SUPFAM" id="SSF57850">
    <property type="entry name" value="RING/U-box"/>
    <property type="match status" value="1"/>
</dbReference>
<organism evidence="8 9">
    <name type="scientific">Dinothrombium tinctorium</name>
    <dbReference type="NCBI Taxonomy" id="1965070"/>
    <lineage>
        <taxon>Eukaryota</taxon>
        <taxon>Metazoa</taxon>
        <taxon>Ecdysozoa</taxon>
        <taxon>Arthropoda</taxon>
        <taxon>Chelicerata</taxon>
        <taxon>Arachnida</taxon>
        <taxon>Acari</taxon>
        <taxon>Acariformes</taxon>
        <taxon>Trombidiformes</taxon>
        <taxon>Prostigmata</taxon>
        <taxon>Anystina</taxon>
        <taxon>Parasitengona</taxon>
        <taxon>Trombidioidea</taxon>
        <taxon>Trombidiidae</taxon>
        <taxon>Dinothrombium</taxon>
    </lineage>
</organism>
<reference evidence="8 9" key="1">
    <citation type="journal article" date="2018" name="Gigascience">
        <title>Genomes of trombidid mites reveal novel predicted allergens and laterally-transferred genes associated with secondary metabolism.</title>
        <authorList>
            <person name="Dong X."/>
            <person name="Chaisiri K."/>
            <person name="Xia D."/>
            <person name="Armstrong S.D."/>
            <person name="Fang Y."/>
            <person name="Donnelly M.J."/>
            <person name="Kadowaki T."/>
            <person name="McGarry J.W."/>
            <person name="Darby A.C."/>
            <person name="Makepeace B.L."/>
        </authorList>
    </citation>
    <scope>NUCLEOTIDE SEQUENCE [LARGE SCALE GENOMIC DNA]</scope>
    <source>
        <strain evidence="8">UoL-WK</strain>
    </source>
</reference>
<evidence type="ECO:0000256" key="2">
    <source>
        <dbReference type="ARBA" id="ARBA00022771"/>
    </source>
</evidence>
<gene>
    <name evidence="8" type="ORF">B4U79_17885</name>
</gene>
<dbReference type="Gene3D" id="3.30.40.10">
    <property type="entry name" value="Zinc/RING finger domain, C3HC4 (zinc finger)"/>
    <property type="match status" value="1"/>
</dbReference>
<name>A0A443RLI6_9ACAR</name>
<dbReference type="Proteomes" id="UP000285301">
    <property type="component" value="Unassembled WGS sequence"/>
</dbReference>
<dbReference type="GO" id="GO:0043122">
    <property type="term" value="P:regulation of canonical NF-kappaB signal transduction"/>
    <property type="evidence" value="ECO:0007669"/>
    <property type="project" value="TreeGrafter"/>
</dbReference>
<evidence type="ECO:0000259" key="7">
    <source>
        <dbReference type="PROSITE" id="PS50089"/>
    </source>
</evidence>
<feature type="region of interest" description="Disordered" evidence="5">
    <location>
        <begin position="117"/>
        <end position="173"/>
    </location>
</feature>
<evidence type="ECO:0000256" key="4">
    <source>
        <dbReference type="PROSITE-ProRule" id="PRU00175"/>
    </source>
</evidence>
<dbReference type="InterPro" id="IPR013083">
    <property type="entry name" value="Znf_RING/FYVE/PHD"/>
</dbReference>
<dbReference type="Pfam" id="PF00097">
    <property type="entry name" value="zf-C3HC4"/>
    <property type="match status" value="1"/>
</dbReference>
<dbReference type="InterPro" id="IPR001841">
    <property type="entry name" value="Znf_RING"/>
</dbReference>
<feature type="compositionally biased region" description="Polar residues" evidence="5">
    <location>
        <begin position="151"/>
        <end position="173"/>
    </location>
</feature>
<keyword evidence="6" id="KW-1133">Transmembrane helix</keyword>
<dbReference type="OrthoDB" id="6506853at2759"/>
<evidence type="ECO:0000256" key="6">
    <source>
        <dbReference type="SAM" id="Phobius"/>
    </source>
</evidence>
<dbReference type="PANTHER" id="PTHR10131:SF157">
    <property type="entry name" value="RECEPTOR-ASSOCIATED FACTOR, PUTATIVE-RELATED"/>
    <property type="match status" value="1"/>
</dbReference>
<evidence type="ECO:0000313" key="8">
    <source>
        <dbReference type="EMBL" id="RWS16115.1"/>
    </source>
</evidence>
<accession>A0A443RLI6</accession>
<keyword evidence="3" id="KW-0862">Zinc</keyword>
<feature type="transmembrane region" description="Helical" evidence="6">
    <location>
        <begin position="191"/>
        <end position="219"/>
    </location>
</feature>
<keyword evidence="9" id="KW-1185">Reference proteome</keyword>
<evidence type="ECO:0000256" key="5">
    <source>
        <dbReference type="SAM" id="MobiDB-lite"/>
    </source>
</evidence>
<dbReference type="InterPro" id="IPR018957">
    <property type="entry name" value="Znf_C3HC4_RING-type"/>
</dbReference>
<keyword evidence="6" id="KW-0812">Transmembrane</keyword>
<feature type="compositionally biased region" description="Polar residues" evidence="5">
    <location>
        <begin position="117"/>
        <end position="140"/>
    </location>
</feature>
<feature type="transmembrane region" description="Helical" evidence="6">
    <location>
        <begin position="312"/>
        <end position="336"/>
    </location>
</feature>
<dbReference type="PANTHER" id="PTHR10131">
    <property type="entry name" value="TNF RECEPTOR ASSOCIATED FACTOR"/>
    <property type="match status" value="1"/>
</dbReference>
<evidence type="ECO:0000313" key="9">
    <source>
        <dbReference type="Proteomes" id="UP000285301"/>
    </source>
</evidence>
<dbReference type="EMBL" id="NCKU01000295">
    <property type="protein sequence ID" value="RWS16115.1"/>
    <property type="molecule type" value="Genomic_DNA"/>
</dbReference>
<evidence type="ECO:0000256" key="3">
    <source>
        <dbReference type="ARBA" id="ARBA00022833"/>
    </source>
</evidence>
<feature type="domain" description="RING-type" evidence="7">
    <location>
        <begin position="21"/>
        <end position="62"/>
    </location>
</feature>
<feature type="transmembrane region" description="Helical" evidence="6">
    <location>
        <begin position="260"/>
        <end position="292"/>
    </location>
</feature>
<dbReference type="GO" id="GO:0008270">
    <property type="term" value="F:zinc ion binding"/>
    <property type="evidence" value="ECO:0007669"/>
    <property type="project" value="UniProtKB-KW"/>
</dbReference>
<keyword evidence="2 4" id="KW-0863">Zinc-finger</keyword>
<comment type="caution">
    <text evidence="8">The sequence shown here is derived from an EMBL/GenBank/DDBJ whole genome shotgun (WGS) entry which is preliminary data.</text>
</comment>
<sequence>MGFDVERIVNFNPESNEDLICCICSGVFDNPISTICEHIFCIECIAEWMRTNPVTCRCPQCNSPLDSDSLITVPRMLRNMLNNLHIQCENRDCNAIVKLEDLRAHLNECTAKRNVSENTPLLSSPNNSGRGNSKRTMPTHNESRRGRRNRQSNTNQNVTRVNPSTNTTRIQISRETVPERRARCCSSFKKFCSWFFWSLSIVASLAVFLFLSIVGIIHFHNCKISPSIPKLLVAIGISGSFATFFNLAKQLCFRENKCRIVHISSAVCFVSILVLLGFVWNLGLIMSFHSIYLTDTCNPMVIGCAMWLINSLLLSICLVLAICLLILIVIILFYVIKVSYITKKEQKVVSCVRCLFSVVYIELEKKDR</sequence>
<dbReference type="STRING" id="1965070.A0A443RLI6"/>
<keyword evidence="1" id="KW-0479">Metal-binding</keyword>
<dbReference type="InterPro" id="IPR017907">
    <property type="entry name" value="Znf_RING_CS"/>
</dbReference>